<dbReference type="PANTHER" id="PTHR19136">
    <property type="entry name" value="MOLYBDENUM COFACTOR GUANYLYLTRANSFERASE"/>
    <property type="match status" value="1"/>
</dbReference>
<evidence type="ECO:0000259" key="9">
    <source>
        <dbReference type="Pfam" id="PF12804"/>
    </source>
</evidence>
<dbReference type="OrthoDB" id="9788394at2"/>
<dbReference type="Gene3D" id="3.90.550.10">
    <property type="entry name" value="Spore Coat Polysaccharide Biosynthesis Protein SpsA, Chain A"/>
    <property type="match status" value="1"/>
</dbReference>
<dbReference type="HAMAP" id="MF_00316">
    <property type="entry name" value="MobA"/>
    <property type="match status" value="1"/>
</dbReference>
<feature type="binding site" evidence="8">
    <location>
        <position position="101"/>
    </location>
    <ligand>
        <name>Mg(2+)</name>
        <dbReference type="ChEBI" id="CHEBI:18420"/>
    </ligand>
</feature>
<feature type="binding site" evidence="8">
    <location>
        <position position="101"/>
    </location>
    <ligand>
        <name>GTP</name>
        <dbReference type="ChEBI" id="CHEBI:37565"/>
    </ligand>
</feature>
<sequence>MTAVYGLILAGGAGRRLGGVDKAFVGLWGRPLVAHVVERLAGQAEGLVISAAGDVSRFDLFGLPVLGDGAHRGKGPLAGLLAGLRWAAALGGDFVVSVPVDTPFVPLDLVARLGDGPAVAAYGGRVHHLVARWPVAAAGALEGFLCSDGPYRVSDFARGLGMRVVEFADRRDPFMNINTPEDLALAEGLRC</sequence>
<dbReference type="SUPFAM" id="SSF53448">
    <property type="entry name" value="Nucleotide-diphospho-sugar transferases"/>
    <property type="match status" value="1"/>
</dbReference>
<dbReference type="GO" id="GO:0046872">
    <property type="term" value="F:metal ion binding"/>
    <property type="evidence" value="ECO:0007669"/>
    <property type="project" value="UniProtKB-KW"/>
</dbReference>
<evidence type="ECO:0000256" key="7">
    <source>
        <dbReference type="ARBA" id="ARBA00023150"/>
    </source>
</evidence>
<accession>A0A8G2CM07</accession>
<comment type="caution">
    <text evidence="8">Lacks conserved residue(s) required for the propagation of feature annotation.</text>
</comment>
<dbReference type="NCBIfam" id="TIGR02665">
    <property type="entry name" value="molyb_mobA"/>
    <property type="match status" value="1"/>
</dbReference>
<feature type="domain" description="MobA-like NTP transferase" evidence="9">
    <location>
        <begin position="6"/>
        <end position="149"/>
    </location>
</feature>
<reference evidence="10 11" key="1">
    <citation type="submission" date="2017-01" db="EMBL/GenBank/DDBJ databases">
        <authorList>
            <person name="Varghese N."/>
            <person name="Submissions S."/>
        </authorList>
    </citation>
    <scope>NUCLEOTIDE SEQUENCE [LARGE SCALE GENOMIC DNA]</scope>
    <source>
        <strain evidence="10 11">ATCC 35905</strain>
    </source>
</reference>
<comment type="similarity">
    <text evidence="8">Belongs to the MobA family.</text>
</comment>
<evidence type="ECO:0000313" key="11">
    <source>
        <dbReference type="Proteomes" id="UP000186308"/>
    </source>
</evidence>
<keyword evidence="6 8" id="KW-0342">GTP-binding</keyword>
<evidence type="ECO:0000256" key="6">
    <source>
        <dbReference type="ARBA" id="ARBA00023134"/>
    </source>
</evidence>
<comment type="catalytic activity">
    <reaction evidence="8">
        <text>Mo-molybdopterin + GTP + H(+) = Mo-molybdopterin guanine dinucleotide + diphosphate</text>
        <dbReference type="Rhea" id="RHEA:34243"/>
        <dbReference type="ChEBI" id="CHEBI:15378"/>
        <dbReference type="ChEBI" id="CHEBI:33019"/>
        <dbReference type="ChEBI" id="CHEBI:37565"/>
        <dbReference type="ChEBI" id="CHEBI:71302"/>
        <dbReference type="ChEBI" id="CHEBI:71310"/>
        <dbReference type="EC" id="2.7.7.77"/>
    </reaction>
</comment>
<evidence type="ECO:0000256" key="3">
    <source>
        <dbReference type="ARBA" id="ARBA00022723"/>
    </source>
</evidence>
<dbReference type="Proteomes" id="UP000186308">
    <property type="component" value="Unassembled WGS sequence"/>
</dbReference>
<keyword evidence="5 8" id="KW-0460">Magnesium</keyword>
<dbReference type="CDD" id="cd02503">
    <property type="entry name" value="MobA"/>
    <property type="match status" value="1"/>
</dbReference>
<keyword evidence="2 8" id="KW-0808">Transferase</keyword>
<evidence type="ECO:0000256" key="1">
    <source>
        <dbReference type="ARBA" id="ARBA00022490"/>
    </source>
</evidence>
<proteinExistence type="inferred from homology"/>
<gene>
    <name evidence="8" type="primary">mobA</name>
    <name evidence="10" type="ORF">SAMN05421828_11666</name>
</gene>
<dbReference type="RefSeq" id="WP_029313296.1">
    <property type="nucleotide sequence ID" value="NZ_FTNE01000016.1"/>
</dbReference>
<dbReference type="GO" id="GO:0005737">
    <property type="term" value="C:cytoplasm"/>
    <property type="evidence" value="ECO:0007669"/>
    <property type="project" value="UniProtKB-SubCell"/>
</dbReference>
<dbReference type="AlphaFoldDB" id="A0A8G2CM07"/>
<dbReference type="InterPro" id="IPR025877">
    <property type="entry name" value="MobA-like_NTP_Trfase"/>
</dbReference>
<comment type="cofactor">
    <cofactor evidence="8">
        <name>Mg(2+)</name>
        <dbReference type="ChEBI" id="CHEBI:18420"/>
    </cofactor>
</comment>
<dbReference type="EC" id="2.7.7.77" evidence="8"/>
<protein>
    <recommendedName>
        <fullName evidence="8">Molybdenum cofactor guanylyltransferase</fullName>
        <shortName evidence="8">MoCo guanylyltransferase</shortName>
        <ecNumber evidence="8">2.7.7.77</ecNumber>
    </recommendedName>
    <alternativeName>
        <fullName evidence="8">GTP:molybdopterin guanylyltransferase</fullName>
    </alternativeName>
    <alternativeName>
        <fullName evidence="8">Mo-MPT guanylyltransferase</fullName>
    </alternativeName>
    <alternativeName>
        <fullName evidence="8">Molybdopterin guanylyltransferase</fullName>
    </alternativeName>
    <alternativeName>
        <fullName evidence="8">Molybdopterin-guanine dinucleotide synthase</fullName>
        <shortName evidence="8">MGD synthase</shortName>
    </alternativeName>
</protein>
<dbReference type="EMBL" id="FTNE01000016">
    <property type="protein sequence ID" value="SIR13444.1"/>
    <property type="molecule type" value="Genomic_DNA"/>
</dbReference>
<comment type="domain">
    <text evidence="8">The N-terminal domain determines nucleotide recognition and specific binding, while the C-terminal domain determines the specific binding to the target protein.</text>
</comment>
<name>A0A8G2CM07_ACIRU</name>
<dbReference type="GO" id="GO:1902758">
    <property type="term" value="P:bis(molybdopterin guanine dinucleotide)molybdenum biosynthetic process"/>
    <property type="evidence" value="ECO:0007669"/>
    <property type="project" value="TreeGrafter"/>
</dbReference>
<dbReference type="InterPro" id="IPR029044">
    <property type="entry name" value="Nucleotide-diphossugar_trans"/>
</dbReference>
<feature type="binding site" evidence="8">
    <location>
        <position position="22"/>
    </location>
    <ligand>
        <name>GTP</name>
        <dbReference type="ChEBI" id="CHEBI:37565"/>
    </ligand>
</feature>
<keyword evidence="11" id="KW-1185">Reference proteome</keyword>
<keyword evidence="1 8" id="KW-0963">Cytoplasm</keyword>
<evidence type="ECO:0000256" key="5">
    <source>
        <dbReference type="ARBA" id="ARBA00022842"/>
    </source>
</evidence>
<dbReference type="PANTHER" id="PTHR19136:SF81">
    <property type="entry name" value="MOLYBDENUM COFACTOR GUANYLYLTRANSFERASE"/>
    <property type="match status" value="1"/>
</dbReference>
<dbReference type="GO" id="GO:0061603">
    <property type="term" value="F:molybdenum cofactor guanylyltransferase activity"/>
    <property type="evidence" value="ECO:0007669"/>
    <property type="project" value="UniProtKB-EC"/>
</dbReference>
<organism evidence="10 11">
    <name type="scientific">Acidiphilium rubrum</name>
    <dbReference type="NCBI Taxonomy" id="526"/>
    <lineage>
        <taxon>Bacteria</taxon>
        <taxon>Pseudomonadati</taxon>
        <taxon>Pseudomonadota</taxon>
        <taxon>Alphaproteobacteria</taxon>
        <taxon>Acetobacterales</taxon>
        <taxon>Acidocellaceae</taxon>
        <taxon>Acidiphilium</taxon>
    </lineage>
</organism>
<keyword evidence="7 8" id="KW-0501">Molybdenum cofactor biosynthesis</keyword>
<feature type="binding site" evidence="8">
    <location>
        <begin position="9"/>
        <end position="11"/>
    </location>
    <ligand>
        <name>GTP</name>
        <dbReference type="ChEBI" id="CHEBI:37565"/>
    </ligand>
</feature>
<comment type="subcellular location">
    <subcellularLocation>
        <location evidence="8">Cytoplasm</location>
    </subcellularLocation>
</comment>
<evidence type="ECO:0000256" key="8">
    <source>
        <dbReference type="HAMAP-Rule" id="MF_00316"/>
    </source>
</evidence>
<evidence type="ECO:0000256" key="2">
    <source>
        <dbReference type="ARBA" id="ARBA00022679"/>
    </source>
</evidence>
<dbReference type="GO" id="GO:0005525">
    <property type="term" value="F:GTP binding"/>
    <property type="evidence" value="ECO:0007669"/>
    <property type="project" value="UniProtKB-UniRule"/>
</dbReference>
<dbReference type="Pfam" id="PF12804">
    <property type="entry name" value="NTP_transf_3"/>
    <property type="match status" value="1"/>
</dbReference>
<dbReference type="InterPro" id="IPR013482">
    <property type="entry name" value="Molybde_CF_guanTrfase"/>
</dbReference>
<comment type="function">
    <text evidence="8">Transfers a GMP moiety from GTP to Mo-molybdopterin (Mo-MPT) cofactor (Moco or molybdenum cofactor) to form Mo-molybdopterin guanine dinucleotide (Mo-MGD) cofactor.</text>
</comment>
<feature type="binding site" evidence="8">
    <location>
        <position position="68"/>
    </location>
    <ligand>
        <name>GTP</name>
        <dbReference type="ChEBI" id="CHEBI:37565"/>
    </ligand>
</feature>
<comment type="subunit">
    <text evidence="8">Monomer.</text>
</comment>
<keyword evidence="4 8" id="KW-0547">Nucleotide-binding</keyword>
<keyword evidence="10" id="KW-0548">Nucleotidyltransferase</keyword>
<evidence type="ECO:0000256" key="4">
    <source>
        <dbReference type="ARBA" id="ARBA00022741"/>
    </source>
</evidence>
<evidence type="ECO:0000313" key="10">
    <source>
        <dbReference type="EMBL" id="SIR13444.1"/>
    </source>
</evidence>
<comment type="caution">
    <text evidence="10">The sequence shown here is derived from an EMBL/GenBank/DDBJ whole genome shotgun (WGS) entry which is preliminary data.</text>
</comment>
<keyword evidence="3 8" id="KW-0479">Metal-binding</keyword>